<dbReference type="Proteomes" id="UP000622580">
    <property type="component" value="Unassembled WGS sequence"/>
</dbReference>
<evidence type="ECO:0000313" key="2">
    <source>
        <dbReference type="Proteomes" id="UP000622580"/>
    </source>
</evidence>
<dbReference type="InterPro" id="IPR029063">
    <property type="entry name" value="SAM-dependent_MTases_sf"/>
</dbReference>
<proteinExistence type="predicted"/>
<dbReference type="SUPFAM" id="SSF53335">
    <property type="entry name" value="S-adenosyl-L-methionine-dependent methyltransferases"/>
    <property type="match status" value="1"/>
</dbReference>
<sequence length="269" mass="29611">MSNLHEPVAAWIRARVTRNPPLAAEPELNTVLRVLAIWRSRAIANLLLRNHGAKILHGPFAGMDYVGTATEGALAPRLLGSYESELHPAIARFAAEDFDCVVDVGCAEGYYAVGLARLMPAVTVYAYDIVEAARLACAELAGKNGVADRVVVRETFTPTGFEEFADRRCLVMMDVEGAEDDLLRPDLSPALAKMSLIVETHDVYRPGVLDRVTERFSATHDIQRLNQQGKSVPLPGWLASQGHLDHLIAVWEWRVRPTPWLVMTPKAPA</sequence>
<accession>A0A941HXX3</accession>
<dbReference type="AlphaFoldDB" id="A0A941HXX3"/>
<name>A0A941HXX3_9CAUL</name>
<protein>
    <recommendedName>
        <fullName evidence="3">Methyltransferase FkbM domain-containing protein</fullName>
    </recommendedName>
</protein>
<evidence type="ECO:0008006" key="3">
    <source>
        <dbReference type="Google" id="ProtNLM"/>
    </source>
</evidence>
<dbReference type="EMBL" id="JAGSGD010000001">
    <property type="protein sequence ID" value="MBR7621423.1"/>
    <property type="molecule type" value="Genomic_DNA"/>
</dbReference>
<dbReference type="CDD" id="cd02440">
    <property type="entry name" value="AdoMet_MTases"/>
    <property type="match status" value="1"/>
</dbReference>
<reference evidence="1" key="1">
    <citation type="submission" date="2021-04" db="EMBL/GenBank/DDBJ databases">
        <title>Draft genome assembly of strain Phenylobacterium sp. 20VBR1 using MiniION and Illumina platforms.</title>
        <authorList>
            <person name="Thomas F.A."/>
            <person name="Krishnan K.P."/>
            <person name="Sinha R.K."/>
        </authorList>
    </citation>
    <scope>NUCLEOTIDE SEQUENCE</scope>
    <source>
        <strain evidence="1">20VBR1</strain>
    </source>
</reference>
<evidence type="ECO:0000313" key="1">
    <source>
        <dbReference type="EMBL" id="MBR7621423.1"/>
    </source>
</evidence>
<organism evidence="1 2">
    <name type="scientific">Phenylobacterium glaciei</name>
    <dbReference type="NCBI Taxonomy" id="2803784"/>
    <lineage>
        <taxon>Bacteria</taxon>
        <taxon>Pseudomonadati</taxon>
        <taxon>Pseudomonadota</taxon>
        <taxon>Alphaproteobacteria</taxon>
        <taxon>Caulobacterales</taxon>
        <taxon>Caulobacteraceae</taxon>
        <taxon>Phenylobacterium</taxon>
    </lineage>
</organism>
<dbReference type="RefSeq" id="WP_215342581.1">
    <property type="nucleotide sequence ID" value="NZ_JAGSGD010000001.1"/>
</dbReference>
<dbReference type="Gene3D" id="3.40.50.150">
    <property type="entry name" value="Vaccinia Virus protein VP39"/>
    <property type="match status" value="1"/>
</dbReference>
<keyword evidence="2" id="KW-1185">Reference proteome</keyword>
<comment type="caution">
    <text evidence="1">The sequence shown here is derived from an EMBL/GenBank/DDBJ whole genome shotgun (WGS) entry which is preliminary data.</text>
</comment>
<gene>
    <name evidence="1" type="ORF">JKL49_18670</name>
</gene>